<accession>A0AA37JPF9</accession>
<dbReference type="Gene3D" id="3.10.620.30">
    <property type="match status" value="1"/>
</dbReference>
<dbReference type="SMART" id="SM00460">
    <property type="entry name" value="TGc"/>
    <property type="match status" value="1"/>
</dbReference>
<organism evidence="2 3">
    <name type="scientific">Hungatella hathewayi</name>
    <dbReference type="NCBI Taxonomy" id="154046"/>
    <lineage>
        <taxon>Bacteria</taxon>
        <taxon>Bacillati</taxon>
        <taxon>Bacillota</taxon>
        <taxon>Clostridia</taxon>
        <taxon>Lachnospirales</taxon>
        <taxon>Lachnospiraceae</taxon>
        <taxon>Hungatella</taxon>
    </lineage>
</organism>
<dbReference type="InterPro" id="IPR052557">
    <property type="entry name" value="CAP/Cytokinesis_protein"/>
</dbReference>
<dbReference type="SUPFAM" id="SSF54001">
    <property type="entry name" value="Cysteine proteinases"/>
    <property type="match status" value="1"/>
</dbReference>
<evidence type="ECO:0000313" key="3">
    <source>
        <dbReference type="Proteomes" id="UP001055091"/>
    </source>
</evidence>
<dbReference type="PANTHER" id="PTHR46333">
    <property type="entry name" value="CYTOKINESIS PROTEIN 3"/>
    <property type="match status" value="1"/>
</dbReference>
<evidence type="ECO:0000259" key="1">
    <source>
        <dbReference type="SMART" id="SM00460"/>
    </source>
</evidence>
<dbReference type="RefSeq" id="WP_118040230.1">
    <property type="nucleotide sequence ID" value="NZ_BQNJ01000002.1"/>
</dbReference>
<dbReference type="PANTHER" id="PTHR46333:SF2">
    <property type="entry name" value="CYTOKINESIS PROTEIN 3"/>
    <property type="match status" value="1"/>
</dbReference>
<proteinExistence type="predicted"/>
<dbReference type="EMBL" id="BQNJ01000002">
    <property type="protein sequence ID" value="GKH02646.1"/>
    <property type="molecule type" value="Genomic_DNA"/>
</dbReference>
<evidence type="ECO:0000313" key="2">
    <source>
        <dbReference type="EMBL" id="GKH02646.1"/>
    </source>
</evidence>
<dbReference type="InterPro" id="IPR038765">
    <property type="entry name" value="Papain-like_cys_pep_sf"/>
</dbReference>
<protein>
    <recommendedName>
        <fullName evidence="1">Transglutaminase-like domain-containing protein</fullName>
    </recommendedName>
</protein>
<dbReference type="Proteomes" id="UP001055091">
    <property type="component" value="Unassembled WGS sequence"/>
</dbReference>
<dbReference type="AlphaFoldDB" id="A0AA37JPF9"/>
<reference evidence="2" key="1">
    <citation type="submission" date="2022-01" db="EMBL/GenBank/DDBJ databases">
        <title>Novel bile acid biosynthetic pathways are enriched in the microbiome of centenarians.</title>
        <authorList>
            <person name="Sato Y."/>
            <person name="Atarashi K."/>
            <person name="Plichta R.D."/>
            <person name="Arai Y."/>
            <person name="Sasajima S."/>
            <person name="Kearney M.S."/>
            <person name="Suda W."/>
            <person name="Takeshita K."/>
            <person name="Sasaki T."/>
            <person name="Okamoto S."/>
            <person name="Skelly N.A."/>
            <person name="Okamura Y."/>
            <person name="Vlamakis H."/>
            <person name="Li Y."/>
            <person name="Tanoue T."/>
            <person name="Takei H."/>
            <person name="Nittono H."/>
            <person name="Narushima S."/>
            <person name="Irie J."/>
            <person name="Itoh H."/>
            <person name="Moriya K."/>
            <person name="Sugiura Y."/>
            <person name="Suematsu M."/>
            <person name="Moritoki N."/>
            <person name="Shibata S."/>
            <person name="Littman R.D."/>
            <person name="Fischbach A.M."/>
            <person name="Uwamino Y."/>
            <person name="Inoue T."/>
            <person name="Honda A."/>
            <person name="Hattori M."/>
            <person name="Murai T."/>
            <person name="Xavier J.R."/>
            <person name="Hirose N."/>
            <person name="Honda K."/>
        </authorList>
    </citation>
    <scope>NUCLEOTIDE SEQUENCE</scope>
    <source>
        <strain evidence="2">CE91-St55</strain>
    </source>
</reference>
<comment type="caution">
    <text evidence="2">The sequence shown here is derived from an EMBL/GenBank/DDBJ whole genome shotgun (WGS) entry which is preliminary data.</text>
</comment>
<dbReference type="GO" id="GO:0005737">
    <property type="term" value="C:cytoplasm"/>
    <property type="evidence" value="ECO:0007669"/>
    <property type="project" value="TreeGrafter"/>
</dbReference>
<dbReference type="Pfam" id="PF01841">
    <property type="entry name" value="Transglut_core"/>
    <property type="match status" value="1"/>
</dbReference>
<feature type="domain" description="Transglutaminase-like" evidence="1">
    <location>
        <begin position="139"/>
        <end position="200"/>
    </location>
</feature>
<sequence>MEPYYYSRMNRTEQSAYHAMKTGLTALAPSFTVPRLENRELADIFFRLRLDCPEIFYGTGFHYRFYQNSGSVEMIPEYLFDKGKVKDHQKAMKARIAKLARPAESLTEWEKERYIHDFICTGVRYDKLKKPYSHEIIGPLGQGVGVCEGIAKTVKILCDSLGIWCMIAISEANPEKNIKYRHAWNIVRIGGRYYHLDATFDNSLGHGETIRYDYFNLDDRQLFRDHEPALYPAPPCSDGDHFYYREKKLSFTKTEDVAKRAAQAVKKGKPLVFHWRGGYLTRAMVEELLTLLEEAAKQKGKHVRAGLNWPQAVFSAEFIDELPGEELLVETANEGESIG</sequence>
<gene>
    <name evidence="2" type="ORF">CE91St55_46270</name>
</gene>
<dbReference type="InterPro" id="IPR002931">
    <property type="entry name" value="Transglutaminase-like"/>
</dbReference>
<name>A0AA37JPF9_9FIRM</name>